<sequence length="335" mass="36265">MDSGSGSLQSSSGGDEEYDSHHHHHQQQPQLVFPPSPLFFNLPSSSSSSCSSSSLLACSSSSIPHHQQSLPNFHNYQNNNHHHHHLLPSFYDFPSSNYNFNPDSSSNSFVNLDVLRSGEPTHFRNPPDGSTQNQIPTNRSTPSTSSGALHPKVTTKKRTRASRRAPTTVLTTDTTNFRAMVQEFTGIPSPPFTSGGSSYSRRFDLFGLVRTTSNNSTATRLEDSGLGVGSYPSRSKDDNVDVGGVFSFQSVSSGHDFNSNSKQVRENLEMDHNVVHGSNRLVQNDETWRSNRGGSTTAATATATAATAATVTANSNNNNNNNNAANLDSVYNIMA</sequence>
<dbReference type="KEGG" id="cmo:103503584"/>
<feature type="region of interest" description="Disordered" evidence="1">
    <location>
        <begin position="1"/>
        <end position="37"/>
    </location>
</feature>
<accession>A0A1S4E5L0</accession>
<feature type="domain" description="VQ" evidence="2">
    <location>
        <begin position="164"/>
        <end position="191"/>
    </location>
</feature>
<evidence type="ECO:0000313" key="4">
    <source>
        <dbReference type="RefSeq" id="XP_016903526.2"/>
    </source>
</evidence>
<feature type="compositionally biased region" description="Polar residues" evidence="1">
    <location>
        <begin position="128"/>
        <end position="147"/>
    </location>
</feature>
<feature type="compositionally biased region" description="Basic residues" evidence="1">
    <location>
        <begin position="153"/>
        <end position="163"/>
    </location>
</feature>
<reference evidence="4" key="1">
    <citation type="submission" date="2025-08" db="UniProtKB">
        <authorList>
            <consortium name="RefSeq"/>
        </authorList>
    </citation>
    <scope>IDENTIFICATION</scope>
    <source>
        <tissue evidence="4">Stem</tissue>
    </source>
</reference>
<protein>
    <submittedName>
        <fullName evidence="4">Uncharacterized protein LOC103503584</fullName>
    </submittedName>
</protein>
<gene>
    <name evidence="4" type="primary">LOC103503584</name>
</gene>
<evidence type="ECO:0000313" key="3">
    <source>
        <dbReference type="Proteomes" id="UP001652600"/>
    </source>
</evidence>
<feature type="region of interest" description="Disordered" evidence="1">
    <location>
        <begin position="117"/>
        <end position="167"/>
    </location>
</feature>
<dbReference type="PANTHER" id="PTHR33179:SF58">
    <property type="entry name" value="OS08G0409500 PROTEIN"/>
    <property type="match status" value="1"/>
</dbReference>
<dbReference type="eggNOG" id="ENOG502QUSJ">
    <property type="taxonomic scope" value="Eukaryota"/>
</dbReference>
<keyword evidence="3" id="KW-1185">Reference proteome</keyword>
<dbReference type="InterPro" id="IPR039609">
    <property type="entry name" value="VQ_15/22"/>
</dbReference>
<organism evidence="3 4">
    <name type="scientific">Cucumis melo</name>
    <name type="common">Muskmelon</name>
    <dbReference type="NCBI Taxonomy" id="3656"/>
    <lineage>
        <taxon>Eukaryota</taxon>
        <taxon>Viridiplantae</taxon>
        <taxon>Streptophyta</taxon>
        <taxon>Embryophyta</taxon>
        <taxon>Tracheophyta</taxon>
        <taxon>Spermatophyta</taxon>
        <taxon>Magnoliopsida</taxon>
        <taxon>eudicotyledons</taxon>
        <taxon>Gunneridae</taxon>
        <taxon>Pentapetalae</taxon>
        <taxon>rosids</taxon>
        <taxon>fabids</taxon>
        <taxon>Cucurbitales</taxon>
        <taxon>Cucurbitaceae</taxon>
        <taxon>Benincaseae</taxon>
        <taxon>Cucumis</taxon>
    </lineage>
</organism>
<name>A0A1S4E5L0_CUCME</name>
<dbReference type="InParanoid" id="A0A1S4E5L0"/>
<dbReference type="AlphaFoldDB" id="A0A1S4E5L0"/>
<dbReference type="GeneID" id="103503584"/>
<dbReference type="PANTHER" id="PTHR33179">
    <property type="entry name" value="VQ MOTIF-CONTAINING PROTEIN"/>
    <property type="match status" value="1"/>
</dbReference>
<dbReference type="RefSeq" id="XP_016903526.2">
    <property type="nucleotide sequence ID" value="XM_017048037.2"/>
</dbReference>
<dbReference type="Proteomes" id="UP001652600">
    <property type="component" value="Chromosome 4"/>
</dbReference>
<feature type="compositionally biased region" description="Low complexity" evidence="1">
    <location>
        <begin position="1"/>
        <end position="13"/>
    </location>
</feature>
<evidence type="ECO:0000259" key="2">
    <source>
        <dbReference type="Pfam" id="PF05678"/>
    </source>
</evidence>
<proteinExistence type="predicted"/>
<evidence type="ECO:0000256" key="1">
    <source>
        <dbReference type="SAM" id="MobiDB-lite"/>
    </source>
</evidence>
<dbReference type="Pfam" id="PF05678">
    <property type="entry name" value="VQ"/>
    <property type="match status" value="1"/>
</dbReference>
<dbReference type="InterPro" id="IPR008889">
    <property type="entry name" value="VQ"/>
</dbReference>